<proteinExistence type="predicted"/>
<sequence>MIVLAGEVRDGHADNLEFRSVDSDQSLIQRLLFSTFHGGSDPDWAPKDEADNYVAVHAYYDNFAVHNERYVRGR</sequence>
<evidence type="ECO:0000313" key="3">
    <source>
        <dbReference type="Proteomes" id="UP001575105"/>
    </source>
</evidence>
<dbReference type="Gene3D" id="2.60.120.200">
    <property type="match status" value="1"/>
</dbReference>
<feature type="domain" description="Polysaccharide lyase 14" evidence="1">
    <location>
        <begin position="12"/>
        <end position="53"/>
    </location>
</feature>
<dbReference type="RefSeq" id="WP_425347315.1">
    <property type="nucleotide sequence ID" value="NZ_JBGUBD010000020.1"/>
</dbReference>
<dbReference type="InterPro" id="IPR048958">
    <property type="entry name" value="Polysacc_lyase_14"/>
</dbReference>
<gene>
    <name evidence="2" type="ORF">ACERK3_19165</name>
</gene>
<dbReference type="Proteomes" id="UP001575105">
    <property type="component" value="Unassembled WGS sequence"/>
</dbReference>
<keyword evidence="3" id="KW-1185">Reference proteome</keyword>
<accession>A0ABV4U9W7</accession>
<protein>
    <submittedName>
        <fullName evidence="2">Polysaccharide lyase</fullName>
    </submittedName>
</protein>
<evidence type="ECO:0000259" key="1">
    <source>
        <dbReference type="Pfam" id="PF21294"/>
    </source>
</evidence>
<dbReference type="GO" id="GO:0016829">
    <property type="term" value="F:lyase activity"/>
    <property type="evidence" value="ECO:0007669"/>
    <property type="project" value="UniProtKB-KW"/>
</dbReference>
<dbReference type="Pfam" id="PF21294">
    <property type="entry name" value="Polysacc_lyase_14"/>
    <property type="match status" value="1"/>
</dbReference>
<dbReference type="EMBL" id="JBGUBD010000020">
    <property type="protein sequence ID" value="MFA9480395.1"/>
    <property type="molecule type" value="Genomic_DNA"/>
</dbReference>
<organism evidence="2 3">
    <name type="scientific">Natronomicrosphaera hydrolytica</name>
    <dbReference type="NCBI Taxonomy" id="3242702"/>
    <lineage>
        <taxon>Bacteria</taxon>
        <taxon>Pseudomonadati</taxon>
        <taxon>Planctomycetota</taxon>
        <taxon>Phycisphaerae</taxon>
        <taxon>Phycisphaerales</taxon>
        <taxon>Phycisphaeraceae</taxon>
        <taxon>Natronomicrosphaera</taxon>
    </lineage>
</organism>
<evidence type="ECO:0000313" key="2">
    <source>
        <dbReference type="EMBL" id="MFA9480395.1"/>
    </source>
</evidence>
<name>A0ABV4U9W7_9BACT</name>
<comment type="caution">
    <text evidence="2">The sequence shown here is derived from an EMBL/GenBank/DDBJ whole genome shotgun (WGS) entry which is preliminary data.</text>
</comment>
<keyword evidence="2" id="KW-0456">Lyase</keyword>
<reference evidence="2 3" key="1">
    <citation type="submission" date="2024-08" db="EMBL/GenBank/DDBJ databases">
        <title>Whole-genome sequencing of halo(alkali)philic microorganisms from hypersaline lakes.</title>
        <authorList>
            <person name="Sorokin D.Y."/>
            <person name="Merkel A.Y."/>
            <person name="Messina E."/>
            <person name="Yakimov M."/>
        </authorList>
    </citation>
    <scope>NUCLEOTIDE SEQUENCE [LARGE SCALE GENOMIC DNA]</scope>
    <source>
        <strain evidence="2 3">AB-hyl4</strain>
    </source>
</reference>